<evidence type="ECO:0000259" key="7">
    <source>
        <dbReference type="SMART" id="SM01007"/>
    </source>
</evidence>
<dbReference type="EC" id="5.1.3.4" evidence="4"/>
<dbReference type="GO" id="GO:0005829">
    <property type="term" value="C:cytosol"/>
    <property type="evidence" value="ECO:0007669"/>
    <property type="project" value="TreeGrafter"/>
</dbReference>
<dbReference type="EMBL" id="BONZ01000034">
    <property type="protein sequence ID" value="GIH15446.1"/>
    <property type="molecule type" value="Genomic_DNA"/>
</dbReference>
<evidence type="ECO:0000256" key="5">
    <source>
        <dbReference type="ARBA" id="ARBA00022723"/>
    </source>
</evidence>
<dbReference type="GO" id="GO:0008742">
    <property type="term" value="F:L-ribulose-phosphate 4-epimerase activity"/>
    <property type="evidence" value="ECO:0007669"/>
    <property type="project" value="UniProtKB-EC"/>
</dbReference>
<dbReference type="Gene3D" id="3.40.225.10">
    <property type="entry name" value="Class II aldolase/adducin N-terminal domain"/>
    <property type="match status" value="1"/>
</dbReference>
<dbReference type="SUPFAM" id="SSF53639">
    <property type="entry name" value="AraD/HMP-PK domain-like"/>
    <property type="match status" value="1"/>
</dbReference>
<keyword evidence="6" id="KW-0862">Zinc</keyword>
<dbReference type="InterPro" id="IPR001303">
    <property type="entry name" value="Aldolase_II/adducin_N"/>
</dbReference>
<evidence type="ECO:0000256" key="1">
    <source>
        <dbReference type="ARBA" id="ARBA00001726"/>
    </source>
</evidence>
<sequence>MTLARDVTTRVAELRRHIAALYGDLGRRGLVTWATGNASARVPDADLLVITPLGINPDDITPEGTVVADLHGNVMDAELPPSSDVESHAYVYRHMHQANGIVHTHSTYATAWAVRNESVPCVLTMMANEFGGEIPVGPFSLIGDDSVGRQIVEVLSTHRSPAVLMRNHGVYAIGATPRDAARVAVMCEEAARTVHISRQLGEPVEISRLLVNALHAHHRDISGQPPLPPPTRR</sequence>
<dbReference type="InterPro" id="IPR050197">
    <property type="entry name" value="Aldolase_class_II_sugar_metab"/>
</dbReference>
<feature type="domain" description="Class II aldolase/adducin N-terminal" evidence="7">
    <location>
        <begin position="16"/>
        <end position="195"/>
    </location>
</feature>
<comment type="caution">
    <text evidence="8">The sequence shown here is derived from an EMBL/GenBank/DDBJ whole genome shotgun (WGS) entry which is preliminary data.</text>
</comment>
<evidence type="ECO:0000256" key="2">
    <source>
        <dbReference type="ARBA" id="ARBA00001947"/>
    </source>
</evidence>
<dbReference type="PANTHER" id="PTHR22789">
    <property type="entry name" value="FUCULOSE PHOSPHATE ALDOLASE"/>
    <property type="match status" value="1"/>
</dbReference>
<dbReference type="InterPro" id="IPR036409">
    <property type="entry name" value="Aldolase_II/adducin_N_sf"/>
</dbReference>
<dbReference type="GO" id="GO:0046872">
    <property type="term" value="F:metal ion binding"/>
    <property type="evidence" value="ECO:0007669"/>
    <property type="project" value="UniProtKB-KW"/>
</dbReference>
<gene>
    <name evidence="8" type="ORF">Raf01_36180</name>
</gene>
<organism evidence="8 9">
    <name type="scientific">Rugosimonospora africana</name>
    <dbReference type="NCBI Taxonomy" id="556532"/>
    <lineage>
        <taxon>Bacteria</taxon>
        <taxon>Bacillati</taxon>
        <taxon>Actinomycetota</taxon>
        <taxon>Actinomycetes</taxon>
        <taxon>Micromonosporales</taxon>
        <taxon>Micromonosporaceae</taxon>
        <taxon>Rugosimonospora</taxon>
    </lineage>
</organism>
<accession>A0A8J3VRE7</accession>
<evidence type="ECO:0000256" key="6">
    <source>
        <dbReference type="ARBA" id="ARBA00022833"/>
    </source>
</evidence>
<name>A0A8J3VRE7_9ACTN</name>
<comment type="similarity">
    <text evidence="3">Belongs to the aldolase class II family. AraD/FucA subfamily.</text>
</comment>
<dbReference type="PANTHER" id="PTHR22789:SF8">
    <property type="entry name" value="L-RIBULOSE-5-PHOSPHATE 4-EPIMERASE SGBE"/>
    <property type="match status" value="1"/>
</dbReference>
<evidence type="ECO:0000256" key="3">
    <source>
        <dbReference type="ARBA" id="ARBA00010037"/>
    </source>
</evidence>
<dbReference type="Proteomes" id="UP000642748">
    <property type="component" value="Unassembled WGS sequence"/>
</dbReference>
<protein>
    <recommendedName>
        <fullName evidence="4">L-ribulose-5-phosphate 4-epimerase</fullName>
        <ecNumber evidence="4">5.1.3.4</ecNumber>
    </recommendedName>
</protein>
<evidence type="ECO:0000313" key="8">
    <source>
        <dbReference type="EMBL" id="GIH15446.1"/>
    </source>
</evidence>
<proteinExistence type="inferred from homology"/>
<comment type="catalytic activity">
    <reaction evidence="1">
        <text>L-ribulose 5-phosphate = D-xylulose 5-phosphate</text>
        <dbReference type="Rhea" id="RHEA:22368"/>
        <dbReference type="ChEBI" id="CHEBI:57737"/>
        <dbReference type="ChEBI" id="CHEBI:58226"/>
        <dbReference type="EC" id="5.1.3.4"/>
    </reaction>
</comment>
<evidence type="ECO:0000313" key="9">
    <source>
        <dbReference type="Proteomes" id="UP000642748"/>
    </source>
</evidence>
<reference evidence="8" key="1">
    <citation type="submission" date="2021-01" db="EMBL/GenBank/DDBJ databases">
        <title>Whole genome shotgun sequence of Rugosimonospora africana NBRC 104875.</title>
        <authorList>
            <person name="Komaki H."/>
            <person name="Tamura T."/>
        </authorList>
    </citation>
    <scope>NUCLEOTIDE SEQUENCE</scope>
    <source>
        <strain evidence="8">NBRC 104875</strain>
    </source>
</reference>
<comment type="cofactor">
    <cofactor evidence="2">
        <name>Zn(2+)</name>
        <dbReference type="ChEBI" id="CHEBI:29105"/>
    </cofactor>
</comment>
<dbReference type="SMART" id="SM01007">
    <property type="entry name" value="Aldolase_II"/>
    <property type="match status" value="1"/>
</dbReference>
<keyword evidence="9" id="KW-1185">Reference proteome</keyword>
<dbReference type="GO" id="GO:0019323">
    <property type="term" value="P:pentose catabolic process"/>
    <property type="evidence" value="ECO:0007669"/>
    <property type="project" value="TreeGrafter"/>
</dbReference>
<evidence type="ECO:0000256" key="4">
    <source>
        <dbReference type="ARBA" id="ARBA00013186"/>
    </source>
</evidence>
<dbReference type="NCBIfam" id="NF005123">
    <property type="entry name" value="PRK06557.1"/>
    <property type="match status" value="1"/>
</dbReference>
<dbReference type="Pfam" id="PF00596">
    <property type="entry name" value="Aldolase_II"/>
    <property type="match status" value="1"/>
</dbReference>
<keyword evidence="5" id="KW-0479">Metal-binding</keyword>
<dbReference type="AlphaFoldDB" id="A0A8J3VRE7"/>
<dbReference type="GO" id="GO:0016832">
    <property type="term" value="F:aldehyde-lyase activity"/>
    <property type="evidence" value="ECO:0007669"/>
    <property type="project" value="TreeGrafter"/>
</dbReference>